<sequence>MDDSDRAILGCLLRNARATYAQIGSEVGLSASAVKRRVDALTRRGVIRGFTVVIDPDALGWRTEAYVQLYCRGNVSPEALQRVLAEVPEVVSASTVSGSADALVHMVAADVRQLERAIERIRRAPWIEQSVSDIVLSRIIERPTGPQLG</sequence>
<dbReference type="SUPFAM" id="SSF46785">
    <property type="entry name" value="Winged helix' DNA-binding domain"/>
    <property type="match status" value="1"/>
</dbReference>
<dbReference type="Gene3D" id="3.30.70.920">
    <property type="match status" value="1"/>
</dbReference>
<feature type="domain" description="HTH asnC-type" evidence="4">
    <location>
        <begin position="1"/>
        <end position="62"/>
    </location>
</feature>
<dbReference type="InterPro" id="IPR011008">
    <property type="entry name" value="Dimeric_a/b-barrel"/>
</dbReference>
<dbReference type="Proteomes" id="UP000704762">
    <property type="component" value="Unassembled WGS sequence"/>
</dbReference>
<keyword evidence="3" id="KW-0804">Transcription</keyword>
<dbReference type="PROSITE" id="PS00519">
    <property type="entry name" value="HTH_ASNC_1"/>
    <property type="match status" value="1"/>
</dbReference>
<accession>A0ABS2RI81</accession>
<evidence type="ECO:0000256" key="2">
    <source>
        <dbReference type="ARBA" id="ARBA00023125"/>
    </source>
</evidence>
<dbReference type="InterPro" id="IPR036388">
    <property type="entry name" value="WH-like_DNA-bd_sf"/>
</dbReference>
<reference evidence="5 6" key="1">
    <citation type="submission" date="2021-01" db="EMBL/GenBank/DDBJ databases">
        <title>Sequencing the genomes of 1000 actinobacteria strains.</title>
        <authorList>
            <person name="Klenk H.-P."/>
        </authorList>
    </citation>
    <scope>NUCLEOTIDE SEQUENCE [LARGE SCALE GENOMIC DNA]</scope>
    <source>
        <strain evidence="5 6">DSM 18662</strain>
    </source>
</reference>
<evidence type="ECO:0000313" key="5">
    <source>
        <dbReference type="EMBL" id="MBM7798699.1"/>
    </source>
</evidence>
<dbReference type="InterPro" id="IPR019888">
    <property type="entry name" value="Tscrpt_reg_AsnC-like"/>
</dbReference>
<dbReference type="Pfam" id="PF13404">
    <property type="entry name" value="HTH_AsnC-type"/>
    <property type="match status" value="1"/>
</dbReference>
<keyword evidence="2 5" id="KW-0238">DNA-binding</keyword>
<dbReference type="RefSeq" id="WP_204917214.1">
    <property type="nucleotide sequence ID" value="NZ_BAAAQP010000002.1"/>
</dbReference>
<evidence type="ECO:0000256" key="1">
    <source>
        <dbReference type="ARBA" id="ARBA00023015"/>
    </source>
</evidence>
<dbReference type="SMART" id="SM00344">
    <property type="entry name" value="HTH_ASNC"/>
    <property type="match status" value="1"/>
</dbReference>
<comment type="caution">
    <text evidence="5">The sequence shown here is derived from an EMBL/GenBank/DDBJ whole genome shotgun (WGS) entry which is preliminary data.</text>
</comment>
<keyword evidence="1" id="KW-0805">Transcription regulation</keyword>
<dbReference type="Pfam" id="PF01037">
    <property type="entry name" value="AsnC_trans_reg"/>
    <property type="match status" value="1"/>
</dbReference>
<dbReference type="PROSITE" id="PS50956">
    <property type="entry name" value="HTH_ASNC_2"/>
    <property type="match status" value="1"/>
</dbReference>
<evidence type="ECO:0000256" key="3">
    <source>
        <dbReference type="ARBA" id="ARBA00023163"/>
    </source>
</evidence>
<dbReference type="PANTHER" id="PTHR30154">
    <property type="entry name" value="LEUCINE-RESPONSIVE REGULATORY PROTEIN"/>
    <property type="match status" value="1"/>
</dbReference>
<protein>
    <submittedName>
        <fullName evidence="5">DNA-binding Lrp family transcriptional regulator</fullName>
    </submittedName>
</protein>
<keyword evidence="6" id="KW-1185">Reference proteome</keyword>
<name>A0ABS2RI81_9ACTN</name>
<gene>
    <name evidence="5" type="ORF">JOE57_001620</name>
</gene>
<dbReference type="GO" id="GO:0003677">
    <property type="term" value="F:DNA binding"/>
    <property type="evidence" value="ECO:0007669"/>
    <property type="project" value="UniProtKB-KW"/>
</dbReference>
<dbReference type="PRINTS" id="PR00033">
    <property type="entry name" value="HTHASNC"/>
</dbReference>
<proteinExistence type="predicted"/>
<dbReference type="InterPro" id="IPR019887">
    <property type="entry name" value="Tscrpt_reg_AsnC/Lrp_C"/>
</dbReference>
<dbReference type="EMBL" id="JAFBCF010000001">
    <property type="protein sequence ID" value="MBM7798699.1"/>
    <property type="molecule type" value="Genomic_DNA"/>
</dbReference>
<dbReference type="Gene3D" id="1.10.10.10">
    <property type="entry name" value="Winged helix-like DNA-binding domain superfamily/Winged helix DNA-binding domain"/>
    <property type="match status" value="1"/>
</dbReference>
<evidence type="ECO:0000259" key="4">
    <source>
        <dbReference type="PROSITE" id="PS50956"/>
    </source>
</evidence>
<organism evidence="5 6">
    <name type="scientific">Microlunatus panaciterrae</name>
    <dbReference type="NCBI Taxonomy" id="400768"/>
    <lineage>
        <taxon>Bacteria</taxon>
        <taxon>Bacillati</taxon>
        <taxon>Actinomycetota</taxon>
        <taxon>Actinomycetes</taxon>
        <taxon>Propionibacteriales</taxon>
        <taxon>Propionibacteriaceae</taxon>
        <taxon>Microlunatus</taxon>
    </lineage>
</organism>
<dbReference type="InterPro" id="IPR019885">
    <property type="entry name" value="Tscrpt_reg_HTH_AsnC-type_CS"/>
</dbReference>
<dbReference type="PANTHER" id="PTHR30154:SF45">
    <property type="entry name" value="TRANSCRIPTIONAL REGULATORY PROTEIN (PROBABLY ASNC-FAMILY)-RELATED"/>
    <property type="match status" value="1"/>
</dbReference>
<evidence type="ECO:0000313" key="6">
    <source>
        <dbReference type="Proteomes" id="UP000704762"/>
    </source>
</evidence>
<dbReference type="InterPro" id="IPR036390">
    <property type="entry name" value="WH_DNA-bd_sf"/>
</dbReference>
<dbReference type="SUPFAM" id="SSF54909">
    <property type="entry name" value="Dimeric alpha+beta barrel"/>
    <property type="match status" value="1"/>
</dbReference>
<dbReference type="InterPro" id="IPR000485">
    <property type="entry name" value="AsnC-type_HTH_dom"/>
</dbReference>